<dbReference type="AlphaFoldDB" id="A0A8T9CBP8"/>
<keyword evidence="2" id="KW-0472">Membrane</keyword>
<gene>
    <name evidence="3" type="ORF">LSUE1_G000860</name>
</gene>
<feature type="non-terminal residue" evidence="3">
    <location>
        <position position="1"/>
    </location>
</feature>
<feature type="compositionally biased region" description="Basic and acidic residues" evidence="1">
    <location>
        <begin position="394"/>
        <end position="410"/>
    </location>
</feature>
<dbReference type="OrthoDB" id="5426165at2759"/>
<evidence type="ECO:0000256" key="1">
    <source>
        <dbReference type="SAM" id="MobiDB-lite"/>
    </source>
</evidence>
<feature type="region of interest" description="Disordered" evidence="1">
    <location>
        <begin position="379"/>
        <end position="433"/>
    </location>
</feature>
<comment type="caution">
    <text evidence="3">The sequence shown here is derived from an EMBL/GenBank/DDBJ whole genome shotgun (WGS) entry which is preliminary data.</text>
</comment>
<dbReference type="Proteomes" id="UP000469558">
    <property type="component" value="Unassembled WGS sequence"/>
</dbReference>
<feature type="region of interest" description="Disordered" evidence="1">
    <location>
        <begin position="95"/>
        <end position="305"/>
    </location>
</feature>
<dbReference type="PANTHER" id="PTHR40623:SF2">
    <property type="entry name" value="INTEGRAL MEMBRANE PROTEIN"/>
    <property type="match status" value="1"/>
</dbReference>
<keyword evidence="4" id="KW-1185">Reference proteome</keyword>
<evidence type="ECO:0000313" key="4">
    <source>
        <dbReference type="Proteomes" id="UP000469558"/>
    </source>
</evidence>
<reference evidence="3 4" key="1">
    <citation type="submission" date="2018-05" db="EMBL/GenBank/DDBJ databases">
        <title>Genome sequencing and assembly of the regulated plant pathogen Lachnellula willkommii and related sister species for the development of diagnostic species identification markers.</title>
        <authorList>
            <person name="Giroux E."/>
            <person name="Bilodeau G."/>
        </authorList>
    </citation>
    <scope>NUCLEOTIDE SEQUENCE [LARGE SCALE GENOMIC DNA]</scope>
    <source>
        <strain evidence="3 4">CBS 268.59</strain>
    </source>
</reference>
<sequence length="433" mass="48283">VQMAFFQSWQLWEQMTFVLGVAIVAVFCLGYGKVMWRNRLVKRQEIVDEEKRTRIEALRNSGQIIESSKGHDIPFGIKAIQSGIQVDGIWISGNNSPVPSEHQMSTIRGDSNANESAGSSMKGKTSAEQRSPRPTSRQGRPLLRTRTSVIQPLERSPVYDDPASSERADSAGNRTSYKPRKSSHLRYGSYGETRYDEATLGQLEGDHSPKKLYTHRPRGSRQIEPEADSSAADNEHSSGASDSDATLSSNLLLQEERPQSTRQYSAQSIGTPSLTTNLQSSRTPRSSLQATSSKTQYFSLPRDDLEHEDYDPFESPYESPMERSPFMNPTIPATEPFTRVEDHSRLLHQSQNKQPFVPGELHVNKSVRKVNSGFEVLPAGTFGASANPGVNNSDRSERGRILEDSRDRRQSKLQKKRPASTVSGRPSSAYDRP</sequence>
<keyword evidence="2" id="KW-1133">Transmembrane helix</keyword>
<feature type="compositionally biased region" description="Polar residues" evidence="1">
    <location>
        <begin position="237"/>
        <end position="252"/>
    </location>
</feature>
<organism evidence="3 4">
    <name type="scientific">Lachnellula suecica</name>
    <dbReference type="NCBI Taxonomy" id="602035"/>
    <lineage>
        <taxon>Eukaryota</taxon>
        <taxon>Fungi</taxon>
        <taxon>Dikarya</taxon>
        <taxon>Ascomycota</taxon>
        <taxon>Pezizomycotina</taxon>
        <taxon>Leotiomycetes</taxon>
        <taxon>Helotiales</taxon>
        <taxon>Lachnaceae</taxon>
        <taxon>Lachnellula</taxon>
    </lineage>
</organism>
<feature type="compositionally biased region" description="Polar residues" evidence="1">
    <location>
        <begin position="260"/>
        <end position="298"/>
    </location>
</feature>
<dbReference type="EMBL" id="QGMK01000220">
    <property type="protein sequence ID" value="TVY83189.1"/>
    <property type="molecule type" value="Genomic_DNA"/>
</dbReference>
<keyword evidence="2" id="KW-0812">Transmembrane</keyword>
<protein>
    <submittedName>
        <fullName evidence="3">Uncharacterized protein</fullName>
    </submittedName>
</protein>
<proteinExistence type="predicted"/>
<dbReference type="PANTHER" id="PTHR40623">
    <property type="entry name" value="INTEGRAL MEMBRANE PROTEIN"/>
    <property type="match status" value="1"/>
</dbReference>
<evidence type="ECO:0000256" key="2">
    <source>
        <dbReference type="SAM" id="Phobius"/>
    </source>
</evidence>
<feature type="compositionally biased region" description="Basic residues" evidence="1">
    <location>
        <begin position="210"/>
        <end position="219"/>
    </location>
</feature>
<feature type="compositionally biased region" description="Polar residues" evidence="1">
    <location>
        <begin position="95"/>
        <end position="124"/>
    </location>
</feature>
<name>A0A8T9CBP8_9HELO</name>
<evidence type="ECO:0000313" key="3">
    <source>
        <dbReference type="EMBL" id="TVY83189.1"/>
    </source>
</evidence>
<accession>A0A8T9CBP8</accession>
<feature type="transmembrane region" description="Helical" evidence="2">
    <location>
        <begin position="15"/>
        <end position="34"/>
    </location>
</feature>